<dbReference type="InterPro" id="IPR020449">
    <property type="entry name" value="Tscrpt_reg_AraC-type_HTH"/>
</dbReference>
<name>A0A1I1DHU0_RUMAL</name>
<dbReference type="SUPFAM" id="SSF51182">
    <property type="entry name" value="RmlC-like cupins"/>
    <property type="match status" value="1"/>
</dbReference>
<dbReference type="PROSITE" id="PS01124">
    <property type="entry name" value="HTH_ARAC_FAMILY_2"/>
    <property type="match status" value="1"/>
</dbReference>
<dbReference type="InterPro" id="IPR011051">
    <property type="entry name" value="RmlC_Cupin_sf"/>
</dbReference>
<evidence type="ECO:0000313" key="6">
    <source>
        <dbReference type="Proteomes" id="UP000182192"/>
    </source>
</evidence>
<dbReference type="PANTHER" id="PTHR43280:SF2">
    <property type="entry name" value="HTH-TYPE TRANSCRIPTIONAL REGULATOR EXSA"/>
    <property type="match status" value="1"/>
</dbReference>
<dbReference type="Gene3D" id="2.60.120.10">
    <property type="entry name" value="Jelly Rolls"/>
    <property type="match status" value="1"/>
</dbReference>
<dbReference type="Gene3D" id="1.10.10.60">
    <property type="entry name" value="Homeodomain-like"/>
    <property type="match status" value="2"/>
</dbReference>
<dbReference type="InterPro" id="IPR009057">
    <property type="entry name" value="Homeodomain-like_sf"/>
</dbReference>
<evidence type="ECO:0000256" key="1">
    <source>
        <dbReference type="ARBA" id="ARBA00023015"/>
    </source>
</evidence>
<proteinExistence type="predicted"/>
<dbReference type="AlphaFoldDB" id="A0A1I1DHU0"/>
<dbReference type="Pfam" id="PF12833">
    <property type="entry name" value="HTH_18"/>
    <property type="match status" value="1"/>
</dbReference>
<dbReference type="EMBL" id="FOKQ01000002">
    <property type="protein sequence ID" value="SFB73942.1"/>
    <property type="molecule type" value="Genomic_DNA"/>
</dbReference>
<gene>
    <name evidence="5" type="ORF">SAMN02910406_00411</name>
</gene>
<dbReference type="PROSITE" id="PS00041">
    <property type="entry name" value="HTH_ARAC_FAMILY_1"/>
    <property type="match status" value="1"/>
</dbReference>
<evidence type="ECO:0000313" key="5">
    <source>
        <dbReference type="EMBL" id="SFB73942.1"/>
    </source>
</evidence>
<evidence type="ECO:0000259" key="4">
    <source>
        <dbReference type="PROSITE" id="PS01124"/>
    </source>
</evidence>
<dbReference type="InterPro" id="IPR014710">
    <property type="entry name" value="RmlC-like_jellyroll"/>
</dbReference>
<dbReference type="eggNOG" id="COG0662">
    <property type="taxonomic scope" value="Bacteria"/>
</dbReference>
<dbReference type="InterPro" id="IPR018060">
    <property type="entry name" value="HTH_AraC"/>
</dbReference>
<dbReference type="PANTHER" id="PTHR43280">
    <property type="entry name" value="ARAC-FAMILY TRANSCRIPTIONAL REGULATOR"/>
    <property type="match status" value="1"/>
</dbReference>
<keyword evidence="1" id="KW-0805">Transcription regulation</keyword>
<reference evidence="5 6" key="1">
    <citation type="submission" date="2016-10" db="EMBL/GenBank/DDBJ databases">
        <authorList>
            <person name="de Groot N.N."/>
        </authorList>
    </citation>
    <scope>NUCLEOTIDE SEQUENCE [LARGE SCALE GENOMIC DNA]</scope>
    <source>
        <strain evidence="5 6">AR67</strain>
    </source>
</reference>
<sequence length="305" mass="35481">MELFFAARVVMPRHKTGVETIMIVHLDGDFETVDYIENRSVLIYDNVDTEEYPMHWHNAIEIVMPLTNGYTMICDGKTYELHERDIMIVPAGTLHAMKAQSGRRLIMLFDNRSISSNPALYDLYSVLKSPVMIGEESDEELRISLGNLIKEVYTLYSNFDVLSEVYIYIKLLTLLARIKENQISAVKYDDEKYLEKFGSIIKYIEQNYMYNITLDDLARMAGYSKYHFSRIFKKYSRTTFISFLNHRRIKAAEMLLLDENISVTEAAMQVGFSSLTTFNRVFREIKGCTPTEFRKLYKLTNVSGD</sequence>
<organism evidence="5 6">
    <name type="scientific">Ruminococcus albus</name>
    <dbReference type="NCBI Taxonomy" id="1264"/>
    <lineage>
        <taxon>Bacteria</taxon>
        <taxon>Bacillati</taxon>
        <taxon>Bacillota</taxon>
        <taxon>Clostridia</taxon>
        <taxon>Eubacteriales</taxon>
        <taxon>Oscillospiraceae</taxon>
        <taxon>Ruminococcus</taxon>
    </lineage>
</organism>
<dbReference type="SUPFAM" id="SSF46689">
    <property type="entry name" value="Homeodomain-like"/>
    <property type="match status" value="2"/>
</dbReference>
<dbReference type="Proteomes" id="UP000182192">
    <property type="component" value="Unassembled WGS sequence"/>
</dbReference>
<dbReference type="InterPro" id="IPR018062">
    <property type="entry name" value="HTH_AraC-typ_CS"/>
</dbReference>
<feature type="domain" description="HTH araC/xylS-type" evidence="4">
    <location>
        <begin position="198"/>
        <end position="296"/>
    </location>
</feature>
<dbReference type="GO" id="GO:0003700">
    <property type="term" value="F:DNA-binding transcription factor activity"/>
    <property type="evidence" value="ECO:0007669"/>
    <property type="project" value="InterPro"/>
</dbReference>
<evidence type="ECO:0000256" key="3">
    <source>
        <dbReference type="ARBA" id="ARBA00023163"/>
    </source>
</evidence>
<keyword evidence="2 5" id="KW-0238">DNA-binding</keyword>
<dbReference type="RefSeq" id="WP_242940748.1">
    <property type="nucleotide sequence ID" value="NZ_FOKQ01000002.1"/>
</dbReference>
<dbReference type="PRINTS" id="PR00032">
    <property type="entry name" value="HTHARAC"/>
</dbReference>
<dbReference type="SMART" id="SM00342">
    <property type="entry name" value="HTH_ARAC"/>
    <property type="match status" value="1"/>
</dbReference>
<dbReference type="CDD" id="cd02208">
    <property type="entry name" value="cupin_RmlC-like"/>
    <property type="match status" value="1"/>
</dbReference>
<dbReference type="GO" id="GO:0043565">
    <property type="term" value="F:sequence-specific DNA binding"/>
    <property type="evidence" value="ECO:0007669"/>
    <property type="project" value="InterPro"/>
</dbReference>
<accession>A0A1I1DHU0</accession>
<protein>
    <submittedName>
        <fullName evidence="5">AraC-type DNA-binding protein</fullName>
    </submittedName>
</protein>
<keyword evidence="3" id="KW-0804">Transcription</keyword>
<evidence type="ECO:0000256" key="2">
    <source>
        <dbReference type="ARBA" id="ARBA00023125"/>
    </source>
</evidence>
<dbReference type="eggNOG" id="COG2207">
    <property type="taxonomic scope" value="Bacteria"/>
</dbReference>